<comment type="subunit">
    <text evidence="6">May form homooligomers. Probably interacts with the periplasmic domain of PhoQ.</text>
</comment>
<keyword evidence="5 6" id="KW-0472">Membrane</keyword>
<keyword evidence="3 6" id="KW-0812">Transmembrane</keyword>
<keyword evidence="1 6" id="KW-1003">Cell membrane</keyword>
<accession>A0A741SDC3</accession>
<organism evidence="7">
    <name type="scientific">Salmonella typhimurium</name>
    <dbReference type="NCBI Taxonomy" id="90371"/>
    <lineage>
        <taxon>Bacteria</taxon>
        <taxon>Pseudomonadati</taxon>
        <taxon>Pseudomonadota</taxon>
        <taxon>Gammaproteobacteria</taxon>
        <taxon>Enterobacterales</taxon>
        <taxon>Enterobacteriaceae</taxon>
        <taxon>Salmonella</taxon>
    </lineage>
</organism>
<sequence length="47" mass="5460">MKKFRWVVLGIVVVVCLLLWAQVSNIMCDQDVQFFSGICAINKFIPW</sequence>
<dbReference type="NCBIfam" id="NF007635">
    <property type="entry name" value="PRK10299.1"/>
    <property type="match status" value="1"/>
</dbReference>
<keyword evidence="2" id="KW-0997">Cell inner membrane</keyword>
<reference evidence="7" key="2">
    <citation type="submission" date="2018-07" db="EMBL/GenBank/DDBJ databases">
        <authorList>
            <consortium name="NCBI Pathogen Detection Project"/>
        </authorList>
    </citation>
    <scope>NUCLEOTIDE SEQUENCE</scope>
    <source>
        <strain evidence="7">Salmonella enterica</strain>
    </source>
</reference>
<comment type="subcellular location">
    <subcellularLocation>
        <location evidence="6">Cell membrane</location>
        <topology evidence="6">Single-pass membrane protein</topology>
    </subcellularLocation>
</comment>
<keyword evidence="4" id="KW-1133">Transmembrane helix</keyword>
<evidence type="ECO:0000256" key="5">
    <source>
        <dbReference type="ARBA" id="ARBA00023136"/>
    </source>
</evidence>
<evidence type="ECO:0000256" key="2">
    <source>
        <dbReference type="ARBA" id="ARBA00022519"/>
    </source>
</evidence>
<evidence type="ECO:0000256" key="6">
    <source>
        <dbReference type="HAMAP-Rule" id="MF_01596"/>
    </source>
</evidence>
<comment type="caution">
    <text evidence="7">The sequence shown here is derived from an EMBL/GenBank/DDBJ whole genome shotgun (WGS) entry which is preliminary data.</text>
</comment>
<dbReference type="EMBL" id="DAAUAE010000083">
    <property type="protein sequence ID" value="HAF0842929.1"/>
    <property type="molecule type" value="Genomic_DNA"/>
</dbReference>
<dbReference type="Pfam" id="PF13998">
    <property type="entry name" value="MgrB"/>
    <property type="match status" value="1"/>
</dbReference>
<comment type="similarity">
    <text evidence="6">Belongs to the MgrB family.</text>
</comment>
<dbReference type="HAMAP" id="MF_01596">
    <property type="entry name" value="MgrB"/>
    <property type="match status" value="1"/>
</dbReference>
<dbReference type="GO" id="GO:0005886">
    <property type="term" value="C:plasma membrane"/>
    <property type="evidence" value="ECO:0007669"/>
    <property type="project" value="UniProtKB-SubCell"/>
</dbReference>
<dbReference type="InterPro" id="IPR020907">
    <property type="entry name" value="MgrB"/>
</dbReference>
<reference evidence="7" key="1">
    <citation type="journal article" date="2018" name="Genome Biol.">
        <title>SKESA: strategic k-mer extension for scrupulous assemblies.</title>
        <authorList>
            <person name="Souvorov A."/>
            <person name="Agarwala R."/>
            <person name="Lipman D.J."/>
        </authorList>
    </citation>
    <scope>NUCLEOTIDE SEQUENCE</scope>
    <source>
        <strain evidence="7">Salmonella enterica</strain>
    </source>
</reference>
<proteinExistence type="inferred from homology"/>
<name>A0A741SDC3_SALTM</name>
<evidence type="ECO:0000256" key="3">
    <source>
        <dbReference type="ARBA" id="ARBA00022692"/>
    </source>
</evidence>
<comment type="function">
    <text evidence="6">PhoP-regulated transcription is redox-sensitive, being activated when the periplasm becomes more reducing. MgrB acts between DsbA/DsbB and PhoP/PhoQ in this pathway. Represses PhoP/PhoQ signaling, possibly by binding to the periplasmic domain of PhoQ, altering its activity and that of downstream effector PhoP.</text>
</comment>
<gene>
    <name evidence="6 7" type="primary">mgrB</name>
    <name evidence="7" type="ORF">G9W19_004290</name>
</gene>
<dbReference type="AlphaFoldDB" id="A0A741SDC3"/>
<evidence type="ECO:0000313" key="7">
    <source>
        <dbReference type="EMBL" id="HAF0842929.1"/>
    </source>
</evidence>
<evidence type="ECO:0000256" key="1">
    <source>
        <dbReference type="ARBA" id="ARBA00022475"/>
    </source>
</evidence>
<protein>
    <recommendedName>
        <fullName evidence="6">PhoP/PhoQ regulator MgrB</fullName>
    </recommendedName>
</protein>
<dbReference type="GO" id="GO:0070298">
    <property type="term" value="P:negative regulation of phosphorelay signal transduction system"/>
    <property type="evidence" value="ECO:0007669"/>
    <property type="project" value="UniProtKB-UniRule"/>
</dbReference>
<evidence type="ECO:0000256" key="4">
    <source>
        <dbReference type="ARBA" id="ARBA00022989"/>
    </source>
</evidence>